<proteinExistence type="predicted"/>
<evidence type="ECO:0000313" key="3">
    <source>
        <dbReference type="Proteomes" id="UP000789901"/>
    </source>
</evidence>
<protein>
    <submittedName>
        <fullName evidence="2">34896_t:CDS:1</fullName>
    </submittedName>
</protein>
<feature type="non-terminal residue" evidence="2">
    <location>
        <position position="130"/>
    </location>
</feature>
<feature type="domain" description="Protein kinase" evidence="1">
    <location>
        <begin position="1"/>
        <end position="130"/>
    </location>
</feature>
<keyword evidence="3" id="KW-1185">Reference proteome</keyword>
<dbReference type="InterPro" id="IPR011009">
    <property type="entry name" value="Kinase-like_dom_sf"/>
</dbReference>
<dbReference type="EMBL" id="CAJVQB010028098">
    <property type="protein sequence ID" value="CAG8811746.1"/>
    <property type="molecule type" value="Genomic_DNA"/>
</dbReference>
<gene>
    <name evidence="2" type="ORF">GMARGA_LOCUS25408</name>
</gene>
<dbReference type="SUPFAM" id="SSF56112">
    <property type="entry name" value="Protein kinase-like (PK-like)"/>
    <property type="match status" value="1"/>
</dbReference>
<sequence length="130" mass="15311">MPYFGKKVDFIPYEKIKKYQEKKSMKEHLALTGLQNIIELRLWDVKLKIAINIAEGLFECHHHFHKIVHLNINFENILVDKNLELKIGGFEKFSDDPEMKKHYRENPELSAKTSGSNNYLIDELNQIDTP</sequence>
<reference evidence="2 3" key="1">
    <citation type="submission" date="2021-06" db="EMBL/GenBank/DDBJ databases">
        <authorList>
            <person name="Kallberg Y."/>
            <person name="Tangrot J."/>
            <person name="Rosling A."/>
        </authorList>
    </citation>
    <scope>NUCLEOTIDE SEQUENCE [LARGE SCALE GENOMIC DNA]</scope>
    <source>
        <strain evidence="2 3">120-4 pot B 10/14</strain>
    </source>
</reference>
<accession>A0ABN7W1N8</accession>
<evidence type="ECO:0000259" key="1">
    <source>
        <dbReference type="PROSITE" id="PS50011"/>
    </source>
</evidence>
<dbReference type="InterPro" id="IPR000719">
    <property type="entry name" value="Prot_kinase_dom"/>
</dbReference>
<name>A0ABN7W1N8_GIGMA</name>
<dbReference type="Proteomes" id="UP000789901">
    <property type="component" value="Unassembled WGS sequence"/>
</dbReference>
<organism evidence="2 3">
    <name type="scientific">Gigaspora margarita</name>
    <dbReference type="NCBI Taxonomy" id="4874"/>
    <lineage>
        <taxon>Eukaryota</taxon>
        <taxon>Fungi</taxon>
        <taxon>Fungi incertae sedis</taxon>
        <taxon>Mucoromycota</taxon>
        <taxon>Glomeromycotina</taxon>
        <taxon>Glomeromycetes</taxon>
        <taxon>Diversisporales</taxon>
        <taxon>Gigasporaceae</taxon>
        <taxon>Gigaspora</taxon>
    </lineage>
</organism>
<comment type="caution">
    <text evidence="2">The sequence shown here is derived from an EMBL/GenBank/DDBJ whole genome shotgun (WGS) entry which is preliminary data.</text>
</comment>
<dbReference type="Gene3D" id="1.10.510.10">
    <property type="entry name" value="Transferase(Phosphotransferase) domain 1"/>
    <property type="match status" value="1"/>
</dbReference>
<evidence type="ECO:0000313" key="2">
    <source>
        <dbReference type="EMBL" id="CAG8811746.1"/>
    </source>
</evidence>
<dbReference type="PROSITE" id="PS50011">
    <property type="entry name" value="PROTEIN_KINASE_DOM"/>
    <property type="match status" value="1"/>
</dbReference>